<dbReference type="EMBL" id="RYYR01000004">
    <property type="protein sequence ID" value="RUL55544.1"/>
    <property type="molecule type" value="Genomic_DNA"/>
</dbReference>
<protein>
    <submittedName>
        <fullName evidence="2">VOC family protein</fullName>
    </submittedName>
</protein>
<reference evidence="2 3" key="1">
    <citation type="submission" date="2018-12" db="EMBL/GenBank/DDBJ databases">
        <title>Lysinibacillus antri sp. nov., isolated from a cave soil.</title>
        <authorList>
            <person name="Narsing Rao M.P."/>
            <person name="Zhang H."/>
            <person name="Dong Z.-Y."/>
            <person name="Niu X.-K."/>
            <person name="Zhang K."/>
            <person name="Fang B.-Z."/>
            <person name="Kang Y.-Q."/>
            <person name="Xiao M."/>
            <person name="Li W.-J."/>
        </authorList>
    </citation>
    <scope>NUCLEOTIDE SEQUENCE [LARGE SCALE GENOMIC DNA]</scope>
    <source>
        <strain evidence="2 3">SYSU K30002</strain>
    </source>
</reference>
<dbReference type="SUPFAM" id="SSF54593">
    <property type="entry name" value="Glyoxalase/Bleomycin resistance protein/Dihydroxybiphenyl dioxygenase"/>
    <property type="match status" value="1"/>
</dbReference>
<accession>A0A432LGK1</accession>
<dbReference type="PANTHER" id="PTHR40265:SF1">
    <property type="entry name" value="GLYOXALASE-LIKE DOMAIN-CONTAINING PROTEIN"/>
    <property type="match status" value="1"/>
</dbReference>
<evidence type="ECO:0000259" key="1">
    <source>
        <dbReference type="Pfam" id="PF13468"/>
    </source>
</evidence>
<evidence type="ECO:0000313" key="2">
    <source>
        <dbReference type="EMBL" id="RUL55544.1"/>
    </source>
</evidence>
<dbReference type="Gene3D" id="3.10.180.10">
    <property type="entry name" value="2,3-Dihydroxybiphenyl 1,2-Dioxygenase, domain 1"/>
    <property type="match status" value="1"/>
</dbReference>
<dbReference type="Pfam" id="PF13468">
    <property type="entry name" value="Glyoxalase_3"/>
    <property type="match status" value="1"/>
</dbReference>
<dbReference type="Proteomes" id="UP000287910">
    <property type="component" value="Unassembled WGS sequence"/>
</dbReference>
<evidence type="ECO:0000313" key="3">
    <source>
        <dbReference type="Proteomes" id="UP000287910"/>
    </source>
</evidence>
<comment type="caution">
    <text evidence="2">The sequence shown here is derived from an EMBL/GenBank/DDBJ whole genome shotgun (WGS) entry which is preliminary data.</text>
</comment>
<gene>
    <name evidence="2" type="ORF">EK386_04250</name>
</gene>
<dbReference type="Gene3D" id="2.60.40.4320">
    <property type="match status" value="1"/>
</dbReference>
<feature type="domain" description="Glyoxalase-like" evidence="1">
    <location>
        <begin position="4"/>
        <end position="188"/>
    </location>
</feature>
<dbReference type="InterPro" id="IPR029068">
    <property type="entry name" value="Glyas_Bleomycin-R_OHBP_Dase"/>
</dbReference>
<dbReference type="RefSeq" id="WP_126657784.1">
    <property type="nucleotide sequence ID" value="NZ_RYYR01000004.1"/>
</dbReference>
<dbReference type="InterPro" id="IPR025870">
    <property type="entry name" value="Glyoxalase-like_dom"/>
</dbReference>
<name>A0A432LGK1_9BACI</name>
<proteinExistence type="predicted"/>
<keyword evidence="3" id="KW-1185">Reference proteome</keyword>
<dbReference type="AlphaFoldDB" id="A0A432LGK1"/>
<sequence>MYALDHIVHFVDKPENLVGETRLMGLHTVHGGKHDMWGTYNSLSYFGLSYIEFIGVFDQALLEKSASEPFTLHESYKKRNYENGLTRIAIRTDTIEEDAENLREAGFAVYGPDDFSRTRPDGSVVKWKLLHFGQNDLEFPFFIQWEGTDEERYAELVQLGTIDAHSLGDLKIEEIIYSTTDLAIAKEWANIFKFEVEEKQSSSILKVPNCQISFHLKESGKTELERIVIKGAKEEKEVKIEGATYQFITS</sequence>
<dbReference type="PANTHER" id="PTHR40265">
    <property type="entry name" value="BLL2707 PROTEIN"/>
    <property type="match status" value="1"/>
</dbReference>
<organism evidence="2 3">
    <name type="scientific">Lysinibacillus antri</name>
    <dbReference type="NCBI Taxonomy" id="2498145"/>
    <lineage>
        <taxon>Bacteria</taxon>
        <taxon>Bacillati</taxon>
        <taxon>Bacillota</taxon>
        <taxon>Bacilli</taxon>
        <taxon>Bacillales</taxon>
        <taxon>Bacillaceae</taxon>
        <taxon>Lysinibacillus</taxon>
    </lineage>
</organism>